<keyword evidence="3" id="KW-1185">Reference proteome</keyword>
<reference evidence="2 3" key="1">
    <citation type="journal article" date="2013" name="Mar. Genomics">
        <title>Expression of sulfatases in Rhodopirellula baltica and the diversity of sulfatases in the genus Rhodopirellula.</title>
        <authorList>
            <person name="Wegner C.E."/>
            <person name="Richter-Heitmann T."/>
            <person name="Klindworth A."/>
            <person name="Klockow C."/>
            <person name="Richter M."/>
            <person name="Achstetter T."/>
            <person name="Glockner F.O."/>
            <person name="Harder J."/>
        </authorList>
    </citation>
    <scope>NUCLEOTIDE SEQUENCE [LARGE SCALE GENOMIC DNA]</scope>
    <source>
        <strain evidence="2 3">SM41</strain>
    </source>
</reference>
<evidence type="ECO:0000256" key="1">
    <source>
        <dbReference type="SAM" id="MobiDB-lite"/>
    </source>
</evidence>
<proteinExistence type="predicted"/>
<sequence length="305" mass="35309">MYDKLDSIAVGMSRCLLKVVSALALFASVNTTTVADEPSAAKWRSSQLEVINEKLQSVDSEETRLELLAQRTWLRRWEPGEMSKMPTSSSATEDDDEKGDRELVEEPLLANLKRPEGVAKQEWQRLIALQAGLRQIDTNEERKENLREIIPASQRFVDALSEALVPSARPHATPVEQLNTDRDWVLAYARYRLGRALAYREIPVVRERWPIEDPVAYQRRLYEVYRQLNEQTGGPRAEFILLEDRMLRRSGEKGLALELLEKHQGSIDVKWYLKKRRDLLQELGWEPPYREAAKIYFDAGYRDDP</sequence>
<dbReference type="PATRIC" id="fig|1263870.3.peg.4090"/>
<dbReference type="EMBL" id="ANOH01000263">
    <property type="protein sequence ID" value="EMI54742.1"/>
    <property type="molecule type" value="Genomic_DNA"/>
</dbReference>
<protein>
    <submittedName>
        <fullName evidence="2">Signal peptide protein</fullName>
    </submittedName>
</protein>
<gene>
    <name evidence="2" type="ORF">RSSM_03858</name>
</gene>
<dbReference type="RefSeq" id="WP_008681638.1">
    <property type="nucleotide sequence ID" value="NZ_ANOH01000263.1"/>
</dbReference>
<feature type="region of interest" description="Disordered" evidence="1">
    <location>
        <begin position="79"/>
        <end position="100"/>
    </location>
</feature>
<evidence type="ECO:0000313" key="2">
    <source>
        <dbReference type="EMBL" id="EMI54742.1"/>
    </source>
</evidence>
<dbReference type="AlphaFoldDB" id="M5TZV6"/>
<organism evidence="2 3">
    <name type="scientific">Rhodopirellula sallentina SM41</name>
    <dbReference type="NCBI Taxonomy" id="1263870"/>
    <lineage>
        <taxon>Bacteria</taxon>
        <taxon>Pseudomonadati</taxon>
        <taxon>Planctomycetota</taxon>
        <taxon>Planctomycetia</taxon>
        <taxon>Pirellulales</taxon>
        <taxon>Pirellulaceae</taxon>
        <taxon>Rhodopirellula</taxon>
    </lineage>
</organism>
<evidence type="ECO:0000313" key="3">
    <source>
        <dbReference type="Proteomes" id="UP000011885"/>
    </source>
</evidence>
<dbReference type="Proteomes" id="UP000011885">
    <property type="component" value="Unassembled WGS sequence"/>
</dbReference>
<accession>M5TZV6</accession>
<name>M5TZV6_9BACT</name>
<comment type="caution">
    <text evidence="2">The sequence shown here is derived from an EMBL/GenBank/DDBJ whole genome shotgun (WGS) entry which is preliminary data.</text>
</comment>